<dbReference type="EMBL" id="CP136893">
    <property type="protein sequence ID" value="WOL04941.1"/>
    <property type="molecule type" value="Genomic_DNA"/>
</dbReference>
<dbReference type="GO" id="GO:0005634">
    <property type="term" value="C:nucleus"/>
    <property type="evidence" value="ECO:0007669"/>
    <property type="project" value="TreeGrafter"/>
</dbReference>
<dbReference type="PANTHER" id="PTHR34396:SF25">
    <property type="entry name" value="BOUNDARY ELEMENT ASSOCIATED FACTOR"/>
    <property type="match status" value="1"/>
</dbReference>
<gene>
    <name evidence="1" type="ORF">Cni_G13664</name>
</gene>
<evidence type="ECO:0000313" key="2">
    <source>
        <dbReference type="Proteomes" id="UP001327560"/>
    </source>
</evidence>
<name>A0AAQ3QA09_9LILI</name>
<dbReference type="InterPro" id="IPR053031">
    <property type="entry name" value="Cuticle_assoc_protein"/>
</dbReference>
<dbReference type="GO" id="GO:0006357">
    <property type="term" value="P:regulation of transcription by RNA polymerase II"/>
    <property type="evidence" value="ECO:0007669"/>
    <property type="project" value="TreeGrafter"/>
</dbReference>
<reference evidence="1 2" key="1">
    <citation type="submission" date="2023-10" db="EMBL/GenBank/DDBJ databases">
        <title>Chromosome-scale genome assembly provides insights into flower coloration mechanisms of Canna indica.</title>
        <authorList>
            <person name="Li C."/>
        </authorList>
    </citation>
    <scope>NUCLEOTIDE SEQUENCE [LARGE SCALE GENOMIC DNA]</scope>
    <source>
        <tissue evidence="1">Flower</tissue>
    </source>
</reference>
<protein>
    <submittedName>
        <fullName evidence="1">Zinc finger BED domain-containing protein RICESLEEPER 3-like isoform X1</fullName>
    </submittedName>
</protein>
<keyword evidence="2" id="KW-1185">Reference proteome</keyword>
<organism evidence="1 2">
    <name type="scientific">Canna indica</name>
    <name type="common">Indian-shot</name>
    <dbReference type="NCBI Taxonomy" id="4628"/>
    <lineage>
        <taxon>Eukaryota</taxon>
        <taxon>Viridiplantae</taxon>
        <taxon>Streptophyta</taxon>
        <taxon>Embryophyta</taxon>
        <taxon>Tracheophyta</taxon>
        <taxon>Spermatophyta</taxon>
        <taxon>Magnoliopsida</taxon>
        <taxon>Liliopsida</taxon>
        <taxon>Zingiberales</taxon>
        <taxon>Cannaceae</taxon>
        <taxon>Canna</taxon>
    </lineage>
</organism>
<accession>A0AAQ3QA09</accession>
<proteinExistence type="predicted"/>
<sequence length="107" mass="12279">MGPLGCTLSKKYQNSTCKYRRTRDIRQSFFKTSASVTGETAVVGNYSFDQETVRLSLAKMIILHKYPISIVEDIGFKQFCNVMQPLFKVISRNAVKSDILKIYDDER</sequence>
<dbReference type="GO" id="GO:1990837">
    <property type="term" value="F:sequence-specific double-stranded DNA binding"/>
    <property type="evidence" value="ECO:0007669"/>
    <property type="project" value="TreeGrafter"/>
</dbReference>
<dbReference type="PANTHER" id="PTHR34396">
    <property type="entry name" value="OS03G0264950 PROTEIN-RELATED"/>
    <property type="match status" value="1"/>
</dbReference>
<dbReference type="Proteomes" id="UP001327560">
    <property type="component" value="Chromosome 4"/>
</dbReference>
<dbReference type="AlphaFoldDB" id="A0AAQ3QA09"/>
<evidence type="ECO:0000313" key="1">
    <source>
        <dbReference type="EMBL" id="WOL04941.1"/>
    </source>
</evidence>